<dbReference type="GO" id="GO:0016747">
    <property type="term" value="F:acyltransferase activity, transferring groups other than amino-acyl groups"/>
    <property type="evidence" value="ECO:0007669"/>
    <property type="project" value="InterPro"/>
</dbReference>
<dbReference type="Gene3D" id="3.40.630.30">
    <property type="match status" value="1"/>
</dbReference>
<dbReference type="CDD" id="cd04301">
    <property type="entry name" value="NAT_SF"/>
    <property type="match status" value="1"/>
</dbReference>
<dbReference type="InterPro" id="IPR000182">
    <property type="entry name" value="GNAT_dom"/>
</dbReference>
<evidence type="ECO:0000313" key="2">
    <source>
        <dbReference type="EMBL" id="RZM81165.1"/>
    </source>
</evidence>
<dbReference type="RefSeq" id="WP_130244855.1">
    <property type="nucleotide sequence ID" value="NZ_PPUZ01000024.1"/>
</dbReference>
<dbReference type="PROSITE" id="PS51186">
    <property type="entry name" value="GNAT"/>
    <property type="match status" value="1"/>
</dbReference>
<organism evidence="2 3">
    <name type="scientific">Pseudoalteromonas rubra</name>
    <dbReference type="NCBI Taxonomy" id="43658"/>
    <lineage>
        <taxon>Bacteria</taxon>
        <taxon>Pseudomonadati</taxon>
        <taxon>Pseudomonadota</taxon>
        <taxon>Gammaproteobacteria</taxon>
        <taxon>Alteromonadales</taxon>
        <taxon>Pseudoalteromonadaceae</taxon>
        <taxon>Pseudoalteromonas</taxon>
    </lineage>
</organism>
<dbReference type="InterPro" id="IPR016181">
    <property type="entry name" value="Acyl_CoA_acyltransferase"/>
</dbReference>
<evidence type="ECO:0000313" key="3">
    <source>
        <dbReference type="Proteomes" id="UP000292345"/>
    </source>
</evidence>
<dbReference type="SUPFAM" id="SSF55729">
    <property type="entry name" value="Acyl-CoA N-acyltransferases (Nat)"/>
    <property type="match status" value="1"/>
</dbReference>
<gene>
    <name evidence="2" type="ORF">C3B51_09250</name>
</gene>
<dbReference type="AlphaFoldDB" id="A0A4Q7EDD7"/>
<comment type="caution">
    <text evidence="2">The sequence shown here is derived from an EMBL/GenBank/DDBJ whole genome shotgun (WGS) entry which is preliminary data.</text>
</comment>
<name>A0A4Q7EDD7_9GAMM</name>
<dbReference type="Proteomes" id="UP000292345">
    <property type="component" value="Unassembled WGS sequence"/>
</dbReference>
<evidence type="ECO:0000259" key="1">
    <source>
        <dbReference type="PROSITE" id="PS51186"/>
    </source>
</evidence>
<feature type="domain" description="N-acetyltransferase" evidence="1">
    <location>
        <begin position="81"/>
        <end position="230"/>
    </location>
</feature>
<proteinExistence type="predicted"/>
<sequence length="230" mass="25676">MKLNLTKNSWDSEFFGKPIYTLKLDGTESNQQAEPGALITAKIEGDDYAGIDRLNNLGFQLCEGEVSFIKRLGPVDTKLSIEKYKAKQSDIEKLEALCSGLYSQSRFRMPWFSPSERDAFYSLWIRKAVNGEFDDVCLTIQDNGIIKGFVSVKIHGDVAKIGLIGVNEQFQGQGIGKKLISLAEAYGALSNATLLSVATQSSNRLAMLLYSKSNFTIQNISYWFYKHAPF</sequence>
<dbReference type="EMBL" id="PPUZ01000024">
    <property type="protein sequence ID" value="RZM81165.1"/>
    <property type="molecule type" value="Genomic_DNA"/>
</dbReference>
<accession>A0A4Q7EDD7</accession>
<protein>
    <submittedName>
        <fullName evidence="2">Lipopolysaccharide biosynthesis protein</fullName>
    </submittedName>
</protein>
<reference evidence="2 3" key="1">
    <citation type="submission" date="2018-01" db="EMBL/GenBank/DDBJ databases">
        <title>Co-occurrence of chitin degradation, pigmentation and bioactivity in marine Pseudoalteromonas.</title>
        <authorList>
            <person name="Paulsen S."/>
            <person name="Gram L."/>
            <person name="Machado H."/>
        </authorList>
    </citation>
    <scope>NUCLEOTIDE SEQUENCE [LARGE SCALE GENOMIC DNA]</scope>
    <source>
        <strain evidence="2 3">S1946</strain>
    </source>
</reference>
<dbReference type="Pfam" id="PF00583">
    <property type="entry name" value="Acetyltransf_1"/>
    <property type="match status" value="1"/>
</dbReference>